<dbReference type="AlphaFoldDB" id="A0A372M1J2"/>
<dbReference type="SUPFAM" id="SSF53474">
    <property type="entry name" value="alpha/beta-Hydrolases"/>
    <property type="match status" value="1"/>
</dbReference>
<dbReference type="EMBL" id="QUAK01000124">
    <property type="protein sequence ID" value="RFU84157.1"/>
    <property type="molecule type" value="Genomic_DNA"/>
</dbReference>
<dbReference type="PANTHER" id="PTHR46623">
    <property type="entry name" value="CARBOXYMETHYLENEBUTENOLIDASE-RELATED"/>
    <property type="match status" value="1"/>
</dbReference>
<organism evidence="2 3">
    <name type="scientific">Streptomyces triticagri</name>
    <dbReference type="NCBI Taxonomy" id="2293568"/>
    <lineage>
        <taxon>Bacteria</taxon>
        <taxon>Bacillati</taxon>
        <taxon>Actinomycetota</taxon>
        <taxon>Actinomycetes</taxon>
        <taxon>Kitasatosporales</taxon>
        <taxon>Streptomycetaceae</taxon>
        <taxon>Streptomyces</taxon>
    </lineage>
</organism>
<dbReference type="PANTHER" id="PTHR46623:SF6">
    <property type="entry name" value="ALPHA_BETA-HYDROLASES SUPERFAMILY PROTEIN"/>
    <property type="match status" value="1"/>
</dbReference>
<keyword evidence="2" id="KW-0378">Hydrolase</keyword>
<dbReference type="Proteomes" id="UP000263094">
    <property type="component" value="Unassembled WGS sequence"/>
</dbReference>
<dbReference type="RefSeq" id="WP_128558246.1">
    <property type="nucleotide sequence ID" value="NZ_QUAK01000124.1"/>
</dbReference>
<keyword evidence="3" id="KW-1185">Reference proteome</keyword>
<proteinExistence type="predicted"/>
<dbReference type="Gene3D" id="3.40.50.1820">
    <property type="entry name" value="alpha/beta hydrolase"/>
    <property type="match status" value="1"/>
</dbReference>
<gene>
    <name evidence="2" type="ORF">DY218_24250</name>
</gene>
<dbReference type="InterPro" id="IPR051049">
    <property type="entry name" value="Dienelactone_hydrolase-like"/>
</dbReference>
<comment type="caution">
    <text evidence="2">The sequence shown here is derived from an EMBL/GenBank/DDBJ whole genome shotgun (WGS) entry which is preliminary data.</text>
</comment>
<dbReference type="Pfam" id="PF01738">
    <property type="entry name" value="DLH"/>
    <property type="match status" value="1"/>
</dbReference>
<dbReference type="OrthoDB" id="2834584at2"/>
<accession>A0A372M1J2</accession>
<reference evidence="2 3" key="1">
    <citation type="submission" date="2018-08" db="EMBL/GenBank/DDBJ databases">
        <title>Isolation, diversity and antifungal activity of Actinobacteria from wheat.</title>
        <authorList>
            <person name="Han C."/>
        </authorList>
    </citation>
    <scope>NUCLEOTIDE SEQUENCE [LARGE SCALE GENOMIC DNA]</scope>
    <source>
        <strain evidence="2 3">NEAU-YY421</strain>
    </source>
</reference>
<evidence type="ECO:0000313" key="2">
    <source>
        <dbReference type="EMBL" id="RFU84157.1"/>
    </source>
</evidence>
<name>A0A372M1J2_9ACTN</name>
<protein>
    <submittedName>
        <fullName evidence="2">Dienelactone hydrolase</fullName>
    </submittedName>
</protein>
<evidence type="ECO:0000259" key="1">
    <source>
        <dbReference type="Pfam" id="PF01738"/>
    </source>
</evidence>
<evidence type="ECO:0000313" key="3">
    <source>
        <dbReference type="Proteomes" id="UP000263094"/>
    </source>
</evidence>
<feature type="domain" description="Dienelactone hydrolase" evidence="1">
    <location>
        <begin position="4"/>
        <end position="188"/>
    </location>
</feature>
<dbReference type="GO" id="GO:0016787">
    <property type="term" value="F:hydrolase activity"/>
    <property type="evidence" value="ECO:0007669"/>
    <property type="project" value="UniProtKB-KW"/>
</dbReference>
<sequence>MAEVVLFHHLYGLTDGVREFAGRLRDAGHTVHVPDLYEGRVFDTFDEGLAYAERTGFEVLAARGVAAAESLPAGIVFIGFSLGVLPAQRLAQTRPGAAGAVLLESCLPHTEFGTEWPGGVPVQIHGGQSDPVFAGEGDLAAARSLVAAAPEAELFLYEVDRHLFADPGLPSYDPEAAALVTTRVLAFLDGLPRTVGARP</sequence>
<dbReference type="InterPro" id="IPR029058">
    <property type="entry name" value="AB_hydrolase_fold"/>
</dbReference>
<dbReference type="InterPro" id="IPR002925">
    <property type="entry name" value="Dienelactn_hydro"/>
</dbReference>